<dbReference type="Gene3D" id="3.40.50.2000">
    <property type="entry name" value="Glycogen Phosphorylase B"/>
    <property type="match status" value="1"/>
</dbReference>
<dbReference type="Proteomes" id="UP000268684">
    <property type="component" value="Chromosome II"/>
</dbReference>
<accession>A0AAJ5NG40</accession>
<evidence type="ECO:0000256" key="2">
    <source>
        <dbReference type="ARBA" id="ARBA00022490"/>
    </source>
</evidence>
<dbReference type="InterPro" id="IPR051198">
    <property type="entry name" value="BchE-like"/>
</dbReference>
<keyword evidence="3" id="KW-0949">S-adenosyl-L-methionine</keyword>
<organism evidence="8 9">
    <name type="scientific">Burkholderia stabilis</name>
    <dbReference type="NCBI Taxonomy" id="95485"/>
    <lineage>
        <taxon>Bacteria</taxon>
        <taxon>Pseudomonadati</taxon>
        <taxon>Pseudomonadota</taxon>
        <taxon>Betaproteobacteria</taxon>
        <taxon>Burkholderiales</taxon>
        <taxon>Burkholderiaceae</taxon>
        <taxon>Burkholderia</taxon>
        <taxon>Burkholderia cepacia complex</taxon>
    </lineage>
</organism>
<comment type="cofactor">
    <cofactor evidence="1">
        <name>[4Fe-4S] cluster</name>
        <dbReference type="ChEBI" id="CHEBI:49883"/>
    </cofactor>
</comment>
<keyword evidence="2" id="KW-0963">Cytoplasm</keyword>
<evidence type="ECO:0000313" key="8">
    <source>
        <dbReference type="EMBL" id="VBB15457.1"/>
    </source>
</evidence>
<dbReference type="SUPFAM" id="SSF102114">
    <property type="entry name" value="Radical SAM enzymes"/>
    <property type="match status" value="1"/>
</dbReference>
<dbReference type="GO" id="GO:0046872">
    <property type="term" value="F:metal ion binding"/>
    <property type="evidence" value="ECO:0007669"/>
    <property type="project" value="UniProtKB-KW"/>
</dbReference>
<dbReference type="RefSeq" id="WP_232036178.1">
    <property type="nucleotide sequence ID" value="NZ_LR025743.1"/>
</dbReference>
<gene>
    <name evidence="8" type="ORF">BSTAB16_5653</name>
</gene>
<dbReference type="Gene3D" id="3.80.30.20">
    <property type="entry name" value="tm_1862 like domain"/>
    <property type="match status" value="1"/>
</dbReference>
<evidence type="ECO:0000259" key="7">
    <source>
        <dbReference type="PROSITE" id="PS51918"/>
    </source>
</evidence>
<keyword evidence="6" id="KW-0411">Iron-sulfur</keyword>
<dbReference type="GO" id="GO:0051536">
    <property type="term" value="F:iron-sulfur cluster binding"/>
    <property type="evidence" value="ECO:0007669"/>
    <property type="project" value="UniProtKB-KW"/>
</dbReference>
<protein>
    <submittedName>
        <fullName evidence="8">Radical SAM protein</fullName>
    </submittedName>
</protein>
<keyword evidence="4" id="KW-0479">Metal-binding</keyword>
<proteinExistence type="predicted"/>
<dbReference type="PANTHER" id="PTHR43409">
    <property type="entry name" value="ANAEROBIC MAGNESIUM-PROTOPORPHYRIN IX MONOMETHYL ESTER CYCLASE-RELATED"/>
    <property type="match status" value="1"/>
</dbReference>
<dbReference type="Pfam" id="PF04055">
    <property type="entry name" value="Radical_SAM"/>
    <property type="match status" value="1"/>
</dbReference>
<dbReference type="InterPro" id="IPR023404">
    <property type="entry name" value="rSAM_horseshoe"/>
</dbReference>
<keyword evidence="5" id="KW-0408">Iron</keyword>
<feature type="domain" description="Radical SAM core" evidence="7">
    <location>
        <begin position="1055"/>
        <end position="1316"/>
    </location>
</feature>
<evidence type="ECO:0000256" key="1">
    <source>
        <dbReference type="ARBA" id="ARBA00001966"/>
    </source>
</evidence>
<dbReference type="GeneID" id="71058071"/>
<sequence length="1404" mass="155431">MAYIVVCIATSWGSAHGGINVVNTGLARGVANILPKGGRCICVVEETLKTAIPSKVEVISPLTFEADVVLKAVLKEVLKTPQPDIEGLLVIGHDLKTGQLAIDCAKDLQIRLGRDTSVKSAVISHMDYAEYSRRKGQALPSVFEKSRRQHAVVSAADFAFAIGPLLADGFQKARRDRKDRVIALTPGSSPIRAQAEGDGALRFYMSGRLGLEDDPIKNGVLAVRAVKAAYVAERSSATPGRWALRGHFYACGVDPEKDGELIDMLKRDVREDAAFELEPMPFTNQQEDLHNYVINADVALMPSWHEGFGLAGWEALCAGVPLVCSTQSGLAVLVDQLRDRFPDSDFAGVLPVVMAGGSPAGQPSEQDTNALRDAVQKMVREYPARKKAAMELAPLIRQLFTWEECAAELLANAKWPWANPRDWFQRQLAAQRAVDSRDGAAGAEMILTALEACQSGYVERDWGQVCSAMNFFSDVGAAATMKDRREFKTALETIGRAISEALTDHVKARGLPILDTVFLDLCWRFLAATTKLAKNFGDFKALLPDVMRDCIFGDGFLRKELLFYVSRYSADFEGRFDDQARDFLEPLVKHLSHDRALRIRVARLCAANPSLKRVIDTDGIPDFAEESARCAKAMARPFDIGELLQREADIAPTALALFSLKPDAARQSMEQPIGFFNRLDPKNEVTKTWRGDKRLAAGMITVSISSAHVFHVLEAMANDEEEAIRWAALDLAFSPVLRVRLASSDASSGSGRALCAKLGKIVDIAVSFDGGHPWLTREFLHHYREEHSSKDPWPAQLAKFTLTDFPVSRELFGPSLGHKGGPLGRQMHPEVIDARERAAEFVKRVLLVLPPISVQTDAGRAASKTSTPPLGLGLLATHISNLGHDVHLVDCHRFPHLTNDVFNRAKTFNLIGFNTVFSTVRSTRQMLSRIRTATGRPVLVVGGPAVNLDGWQFSAIDEGDRDNWDFAISDDAVGNLELLVEALKTPTPWPLSNGLVANPHSSFVALRDVEALPVAASAGVDKPVRDLGWMKIQLDRRLYAGPEGPYEPGRTRDVKGRVHEAHVVMSKGCDWNCSFCTERRNLSKGERRREVDSILEEVRQLAASHPNLRIQFIDDNLLPQIASPENAGSVRVKEGVAWAERFLNGLATIRRERSGSLTWRGIFRLEDFDAYEAQGERGGFVNLLSAAGCNMLAFGVESGNAARRHSIKAGGDKFTNQVIRNLFRRLRDEGIFTKAYFIIGGHKENARLARETISFAVSSGATLAYFALYKDFVRAQKQLSRDRGLHDPVTESLLDYEQMLSGWDDVFTTRKHMVAPSVPASLFEPINAVERRTYQQLARLGFRFEDLVKYNDYHAKEGPAGEVLNEVTWNKPDQYFAMVEKAYRTFYLRRDFVSDFKQLVAAGY</sequence>
<dbReference type="GO" id="GO:0003824">
    <property type="term" value="F:catalytic activity"/>
    <property type="evidence" value="ECO:0007669"/>
    <property type="project" value="InterPro"/>
</dbReference>
<evidence type="ECO:0000256" key="4">
    <source>
        <dbReference type="ARBA" id="ARBA00022723"/>
    </source>
</evidence>
<dbReference type="SMART" id="SM00729">
    <property type="entry name" value="Elp3"/>
    <property type="match status" value="1"/>
</dbReference>
<name>A0AAJ5NG40_9BURK</name>
<dbReference type="InterPro" id="IPR006638">
    <property type="entry name" value="Elp3/MiaA/NifB-like_rSAM"/>
</dbReference>
<evidence type="ECO:0000256" key="3">
    <source>
        <dbReference type="ARBA" id="ARBA00022691"/>
    </source>
</evidence>
<reference evidence="8 9" key="1">
    <citation type="submission" date="2017-11" db="EMBL/GenBank/DDBJ databases">
        <authorList>
            <person name="Seth-Smith MB H."/>
        </authorList>
    </citation>
    <scope>NUCLEOTIDE SEQUENCE [LARGE SCALE GENOMIC DNA]</scope>
    <source>
        <strain evidence="8">E</strain>
    </source>
</reference>
<dbReference type="InterPro" id="IPR058240">
    <property type="entry name" value="rSAM_sf"/>
</dbReference>
<dbReference type="SFLD" id="SFLDG01082">
    <property type="entry name" value="B12-binding_domain_containing"/>
    <property type="match status" value="1"/>
</dbReference>
<dbReference type="InterPro" id="IPR007197">
    <property type="entry name" value="rSAM"/>
</dbReference>
<dbReference type="Pfam" id="PF20706">
    <property type="entry name" value="GT4-conflict"/>
    <property type="match status" value="1"/>
</dbReference>
<keyword evidence="9" id="KW-1185">Reference proteome</keyword>
<evidence type="ECO:0000313" key="9">
    <source>
        <dbReference type="Proteomes" id="UP000268684"/>
    </source>
</evidence>
<dbReference type="SUPFAM" id="SSF53756">
    <property type="entry name" value="UDP-Glycosyltransferase/glycogen phosphorylase"/>
    <property type="match status" value="1"/>
</dbReference>
<dbReference type="EMBL" id="LR025743">
    <property type="protein sequence ID" value="VBB15457.1"/>
    <property type="molecule type" value="Genomic_DNA"/>
</dbReference>
<dbReference type="PROSITE" id="PS51918">
    <property type="entry name" value="RADICAL_SAM"/>
    <property type="match status" value="1"/>
</dbReference>
<evidence type="ECO:0000256" key="5">
    <source>
        <dbReference type="ARBA" id="ARBA00023004"/>
    </source>
</evidence>
<dbReference type="SFLD" id="SFLDS00029">
    <property type="entry name" value="Radical_SAM"/>
    <property type="match status" value="1"/>
</dbReference>
<evidence type="ECO:0000256" key="6">
    <source>
        <dbReference type="ARBA" id="ARBA00023014"/>
    </source>
</evidence>